<accession>A0ABV7GV01</accession>
<protein>
    <submittedName>
        <fullName evidence="2">Uncharacterized protein</fullName>
    </submittedName>
</protein>
<proteinExistence type="predicted"/>
<dbReference type="EMBL" id="JBHRTB010000010">
    <property type="protein sequence ID" value="MFC3145473.1"/>
    <property type="molecule type" value="Genomic_DNA"/>
</dbReference>
<comment type="caution">
    <text evidence="2">The sequence shown here is derived from an EMBL/GenBank/DDBJ whole genome shotgun (WGS) entry which is preliminary data.</text>
</comment>
<dbReference type="RefSeq" id="WP_275632430.1">
    <property type="nucleotide sequence ID" value="NZ_JARGYD010000003.1"/>
</dbReference>
<name>A0ABV7GV01_9RHOB</name>
<reference evidence="3" key="1">
    <citation type="journal article" date="2019" name="Int. J. Syst. Evol. Microbiol.">
        <title>The Global Catalogue of Microorganisms (GCM) 10K type strain sequencing project: providing services to taxonomists for standard genome sequencing and annotation.</title>
        <authorList>
            <consortium name="The Broad Institute Genomics Platform"/>
            <consortium name="The Broad Institute Genome Sequencing Center for Infectious Disease"/>
            <person name="Wu L."/>
            <person name="Ma J."/>
        </authorList>
    </citation>
    <scope>NUCLEOTIDE SEQUENCE [LARGE SCALE GENOMIC DNA]</scope>
    <source>
        <strain evidence="3">KCTC 52366</strain>
    </source>
</reference>
<evidence type="ECO:0000256" key="1">
    <source>
        <dbReference type="SAM" id="SignalP"/>
    </source>
</evidence>
<sequence length="131" mass="13918">MPNRRQFAAGLTALVSLAAFPAFAQGGGQGGGQGNAGGSALRGVAGTYELRGLNFDGTEYYGQARLEQQGATVRVFWRVGRETYTGEGRIDGRVLTVDWGAEDPIVYVLMPDGELHGTWADGRALEKLSPN</sequence>
<evidence type="ECO:0000313" key="2">
    <source>
        <dbReference type="EMBL" id="MFC3145473.1"/>
    </source>
</evidence>
<dbReference type="Proteomes" id="UP001595632">
    <property type="component" value="Unassembled WGS sequence"/>
</dbReference>
<feature type="signal peptide" evidence="1">
    <location>
        <begin position="1"/>
        <end position="24"/>
    </location>
</feature>
<organism evidence="2 3">
    <name type="scientific">Psychromarinibacter halotolerans</name>
    <dbReference type="NCBI Taxonomy" id="1775175"/>
    <lineage>
        <taxon>Bacteria</taxon>
        <taxon>Pseudomonadati</taxon>
        <taxon>Pseudomonadota</taxon>
        <taxon>Alphaproteobacteria</taxon>
        <taxon>Rhodobacterales</taxon>
        <taxon>Paracoccaceae</taxon>
        <taxon>Psychromarinibacter</taxon>
    </lineage>
</organism>
<keyword evidence="3" id="KW-1185">Reference proteome</keyword>
<keyword evidence="1" id="KW-0732">Signal</keyword>
<evidence type="ECO:0000313" key="3">
    <source>
        <dbReference type="Proteomes" id="UP001595632"/>
    </source>
</evidence>
<gene>
    <name evidence="2" type="ORF">ACFOGP_22320</name>
</gene>
<feature type="chain" id="PRO_5045258588" evidence="1">
    <location>
        <begin position="25"/>
        <end position="131"/>
    </location>
</feature>